<dbReference type="GO" id="GO:0016853">
    <property type="term" value="F:isomerase activity"/>
    <property type="evidence" value="ECO:0007669"/>
    <property type="project" value="UniProtKB-KW"/>
</dbReference>
<sequence>MKTAFSTLPCEGWSLDDMIGIAKSCGFHGMELREGANWGISADMSASARQTALHKLEAAGLRITNIGSNVCFTGNEGDAAQLTHFMGVAALARDLQADGVRIFLGYFNERKDSPVPAIDYPAIVSRVQEACDVAAIYGVQVWIETHNEFATGRSLRQLLDDVNRPNCAVIYDIIHPLEEGEPPEETIALLGPQLAHVHMKDGVPFDDPMALSWKYTKLGEGQVPIMAIVKLLEQSGYCGYYSLEWETKWRKELQVPGMEPETVFPDYVALMKSASQSPNK</sequence>
<dbReference type="InterPro" id="IPR036237">
    <property type="entry name" value="Xyl_isomerase-like_sf"/>
</dbReference>
<dbReference type="Pfam" id="PF01261">
    <property type="entry name" value="AP_endonuc_2"/>
    <property type="match status" value="1"/>
</dbReference>
<keyword evidence="2" id="KW-0413">Isomerase</keyword>
<dbReference type="SUPFAM" id="SSF51658">
    <property type="entry name" value="Xylose isomerase-like"/>
    <property type="match status" value="1"/>
</dbReference>
<comment type="caution">
    <text evidence="2">The sequence shown here is derived from an EMBL/GenBank/DDBJ whole genome shotgun (WGS) entry which is preliminary data.</text>
</comment>
<dbReference type="EMBL" id="VNHS01000003">
    <property type="protein sequence ID" value="TYP76591.1"/>
    <property type="molecule type" value="Genomic_DNA"/>
</dbReference>
<evidence type="ECO:0000313" key="2">
    <source>
        <dbReference type="EMBL" id="TYP76591.1"/>
    </source>
</evidence>
<reference evidence="2 3" key="1">
    <citation type="submission" date="2019-07" db="EMBL/GenBank/DDBJ databases">
        <title>Genomic Encyclopedia of Type Strains, Phase III (KMG-III): the genomes of soil and plant-associated and newly described type strains.</title>
        <authorList>
            <person name="Whitman W."/>
        </authorList>
    </citation>
    <scope>NUCLEOTIDE SEQUENCE [LARGE SCALE GENOMIC DNA]</scope>
    <source>
        <strain evidence="2 3">BL24</strain>
    </source>
</reference>
<dbReference type="AlphaFoldDB" id="A0A5S5CB19"/>
<protein>
    <submittedName>
        <fullName evidence="2">Sugar phosphate isomerase/epimerase</fullName>
    </submittedName>
</protein>
<proteinExistence type="predicted"/>
<feature type="domain" description="Xylose isomerase-like TIM barrel" evidence="1">
    <location>
        <begin position="21"/>
        <end position="251"/>
    </location>
</feature>
<evidence type="ECO:0000259" key="1">
    <source>
        <dbReference type="Pfam" id="PF01261"/>
    </source>
</evidence>
<gene>
    <name evidence="2" type="ORF">BCM02_103253</name>
</gene>
<organism evidence="2 3">
    <name type="scientific">Paenibacillus methanolicus</name>
    <dbReference type="NCBI Taxonomy" id="582686"/>
    <lineage>
        <taxon>Bacteria</taxon>
        <taxon>Bacillati</taxon>
        <taxon>Bacillota</taxon>
        <taxon>Bacilli</taxon>
        <taxon>Bacillales</taxon>
        <taxon>Paenibacillaceae</taxon>
        <taxon>Paenibacillus</taxon>
    </lineage>
</organism>
<dbReference type="InterPro" id="IPR013022">
    <property type="entry name" value="Xyl_isomerase-like_TIM-brl"/>
</dbReference>
<evidence type="ECO:0000313" key="3">
    <source>
        <dbReference type="Proteomes" id="UP000323257"/>
    </source>
</evidence>
<dbReference type="PANTHER" id="PTHR12110">
    <property type="entry name" value="HYDROXYPYRUVATE ISOMERASE"/>
    <property type="match status" value="1"/>
</dbReference>
<dbReference type="Gene3D" id="3.20.20.150">
    <property type="entry name" value="Divalent-metal-dependent TIM barrel enzymes"/>
    <property type="match status" value="1"/>
</dbReference>
<keyword evidence="3" id="KW-1185">Reference proteome</keyword>
<dbReference type="RefSeq" id="WP_187434131.1">
    <property type="nucleotide sequence ID" value="NZ_VNHS01000003.1"/>
</dbReference>
<name>A0A5S5CB19_9BACL</name>
<dbReference type="Proteomes" id="UP000323257">
    <property type="component" value="Unassembled WGS sequence"/>
</dbReference>
<dbReference type="InterPro" id="IPR050312">
    <property type="entry name" value="IolE/XylAMocC-like"/>
</dbReference>
<accession>A0A5S5CB19</accession>